<dbReference type="SUPFAM" id="SSF56024">
    <property type="entry name" value="Phospholipase D/nuclease"/>
    <property type="match status" value="2"/>
</dbReference>
<dbReference type="RefSeq" id="WP_127978013.1">
    <property type="nucleotide sequence ID" value="NZ_JAJCJG010000120.1"/>
</dbReference>
<evidence type="ECO:0000256" key="13">
    <source>
        <dbReference type="SAM" id="Phobius"/>
    </source>
</evidence>
<keyword evidence="3" id="KW-0444">Lipid biosynthesis</keyword>
<comment type="caution">
    <text evidence="15">The sequence shown here is derived from an EMBL/GenBank/DDBJ whole genome shotgun (WGS) entry which is preliminary data.</text>
</comment>
<keyword evidence="11" id="KW-1208">Phospholipid metabolism</keyword>
<sequence>MKNKLQRLLVISLLFICVCFAAYQFFDSMIILTIFAEVVSFALCGYLILIDKRPATSKFAWLSAILFFPYIGILLFFLVGGKPSFRRFSPIQKRNEQLLHQYMSQLLNDHPEIINEPYAISKELTYLSGNESLRGNQLTHLADGEKAYQELLIDLQNAKHHIHLMYFIYKADETGRELADILIAKAKQGVKVRFIYDSVGSIKLPFEFISKLKEAGVLVRTYDLVNSPSLSTRINWRNHRKMVIIDGQIAHMGGMNLGNEYRSRTDKFNYWRDTNLKILGPSTIYVQYAFLLDWLFLNEDEQGLLPFFNEPQNYFPLEKNSSEEQTEICQIIFGGPYDSERILKDSIMELFGKAKKTIQIASPYFVPDEESLSVIRRAARCGLKVQLIIPGKGDRAISYYGNHSFVDRLLSAGVEVYAYDAESFLHCKYLIVDGLVASIGSTNFDIRSFHLNHEISAFIYGPSPMVSEIQAQFEEDVRRSERLSNKSQKKRRAMTIVKERLSEFFTPLL</sequence>
<dbReference type="CDD" id="cd09112">
    <property type="entry name" value="PLDc_CLS_2"/>
    <property type="match status" value="1"/>
</dbReference>
<evidence type="ECO:0000256" key="8">
    <source>
        <dbReference type="ARBA" id="ARBA00023098"/>
    </source>
</evidence>
<dbReference type="SMART" id="SM00155">
    <property type="entry name" value="PLDc"/>
    <property type="match status" value="2"/>
</dbReference>
<dbReference type="GO" id="GO:0005886">
    <property type="term" value="C:plasma membrane"/>
    <property type="evidence" value="ECO:0007669"/>
    <property type="project" value="UniProtKB-SubCell"/>
</dbReference>
<evidence type="ECO:0000256" key="4">
    <source>
        <dbReference type="ARBA" id="ARBA00022679"/>
    </source>
</evidence>
<evidence type="ECO:0000256" key="7">
    <source>
        <dbReference type="ARBA" id="ARBA00022989"/>
    </source>
</evidence>
<evidence type="ECO:0000313" key="16">
    <source>
        <dbReference type="Proteomes" id="UP000288388"/>
    </source>
</evidence>
<dbReference type="InterPro" id="IPR025202">
    <property type="entry name" value="PLD-like_dom"/>
</dbReference>
<dbReference type="InterPro" id="IPR001736">
    <property type="entry name" value="PLipase_D/transphosphatidylase"/>
</dbReference>
<dbReference type="Proteomes" id="UP000288388">
    <property type="component" value="Unassembled WGS sequence"/>
</dbReference>
<evidence type="ECO:0000256" key="2">
    <source>
        <dbReference type="ARBA" id="ARBA00022475"/>
    </source>
</evidence>
<dbReference type="InterPro" id="IPR022924">
    <property type="entry name" value="Cardiolipin_synthase"/>
</dbReference>
<dbReference type="NCBIfam" id="TIGR04265">
    <property type="entry name" value="bac_cardiolipin"/>
    <property type="match status" value="1"/>
</dbReference>
<dbReference type="InterPro" id="IPR027379">
    <property type="entry name" value="CLS_N"/>
</dbReference>
<dbReference type="GO" id="GO:0008808">
    <property type="term" value="F:cardiolipin synthase activity"/>
    <property type="evidence" value="ECO:0007669"/>
    <property type="project" value="UniProtKB-UniRule"/>
</dbReference>
<keyword evidence="7 13" id="KW-1133">Transmembrane helix</keyword>
<keyword evidence="9 13" id="KW-0472">Membrane</keyword>
<gene>
    <name evidence="15" type="primary">cls</name>
    <name evidence="15" type="ORF">EK398_00590</name>
</gene>
<reference evidence="15 16" key="1">
    <citation type="submission" date="2018-12" db="EMBL/GenBank/DDBJ databases">
        <title>A novel vanA-carrying plasmid in a clinical isolate of Enterococcus avium.</title>
        <authorList>
            <person name="Bernasconi O.J."/>
            <person name="Luzzaro F."/>
            <person name="Endimiani A."/>
        </authorList>
    </citation>
    <scope>NUCLEOTIDE SEQUENCE [LARGE SCALE GENOMIC DNA]</scope>
    <source>
        <strain evidence="15 16">LC0559/18</strain>
    </source>
</reference>
<dbReference type="CDD" id="cd09110">
    <property type="entry name" value="PLDc_CLS_1"/>
    <property type="match status" value="1"/>
</dbReference>
<keyword evidence="5 13" id="KW-0812">Transmembrane</keyword>
<accession>A0A437UIK9</accession>
<dbReference type="EC" id="2.7.8.-" evidence="12"/>
<comment type="subcellular location">
    <subcellularLocation>
        <location evidence="1">Cell membrane</location>
        <topology evidence="1">Multi-pass membrane protein</topology>
    </subcellularLocation>
</comment>
<name>A0A437UIK9_ENTAV</name>
<dbReference type="PANTHER" id="PTHR21248">
    <property type="entry name" value="CARDIOLIPIN SYNTHASE"/>
    <property type="match status" value="1"/>
</dbReference>
<proteinExistence type="predicted"/>
<organism evidence="15 16">
    <name type="scientific">Enterococcus avium</name>
    <name type="common">Streptococcus avium</name>
    <dbReference type="NCBI Taxonomy" id="33945"/>
    <lineage>
        <taxon>Bacteria</taxon>
        <taxon>Bacillati</taxon>
        <taxon>Bacillota</taxon>
        <taxon>Bacilli</taxon>
        <taxon>Lactobacillales</taxon>
        <taxon>Enterococcaceae</taxon>
        <taxon>Enterococcus</taxon>
    </lineage>
</organism>
<dbReference type="GO" id="GO:0032049">
    <property type="term" value="P:cardiolipin biosynthetic process"/>
    <property type="evidence" value="ECO:0007669"/>
    <property type="project" value="UniProtKB-UniRule"/>
</dbReference>
<evidence type="ECO:0000256" key="6">
    <source>
        <dbReference type="ARBA" id="ARBA00022737"/>
    </source>
</evidence>
<keyword evidence="6" id="KW-0677">Repeat</keyword>
<keyword evidence="4" id="KW-0808">Transferase</keyword>
<feature type="transmembrane region" description="Helical" evidence="13">
    <location>
        <begin position="59"/>
        <end position="79"/>
    </location>
</feature>
<evidence type="ECO:0000313" key="15">
    <source>
        <dbReference type="EMBL" id="RVU93476.1"/>
    </source>
</evidence>
<dbReference type="Gene3D" id="3.30.870.10">
    <property type="entry name" value="Endonuclease Chain A"/>
    <property type="match status" value="2"/>
</dbReference>
<dbReference type="Pfam" id="PF13091">
    <property type="entry name" value="PLDc_2"/>
    <property type="match status" value="2"/>
</dbReference>
<dbReference type="EMBL" id="RYZS01000001">
    <property type="protein sequence ID" value="RVU93476.1"/>
    <property type="molecule type" value="Genomic_DNA"/>
</dbReference>
<dbReference type="Pfam" id="PF13396">
    <property type="entry name" value="PLDc_N"/>
    <property type="match status" value="1"/>
</dbReference>
<dbReference type="AlphaFoldDB" id="A0A437UIK9"/>
<keyword evidence="10" id="KW-0594">Phospholipid biosynthesis</keyword>
<evidence type="ECO:0000256" key="3">
    <source>
        <dbReference type="ARBA" id="ARBA00022516"/>
    </source>
</evidence>
<evidence type="ECO:0000259" key="14">
    <source>
        <dbReference type="PROSITE" id="PS50035"/>
    </source>
</evidence>
<keyword evidence="2" id="KW-1003">Cell membrane</keyword>
<feature type="domain" description="PLD phosphodiesterase" evidence="14">
    <location>
        <begin position="234"/>
        <end position="261"/>
    </location>
</feature>
<keyword evidence="8" id="KW-0443">Lipid metabolism</keyword>
<evidence type="ECO:0000256" key="12">
    <source>
        <dbReference type="NCBIfam" id="TIGR04265"/>
    </source>
</evidence>
<feature type="domain" description="PLD phosphodiesterase" evidence="14">
    <location>
        <begin position="421"/>
        <end position="448"/>
    </location>
</feature>
<evidence type="ECO:0000256" key="5">
    <source>
        <dbReference type="ARBA" id="ARBA00022692"/>
    </source>
</evidence>
<dbReference type="PROSITE" id="PS50035">
    <property type="entry name" value="PLD"/>
    <property type="match status" value="2"/>
</dbReference>
<evidence type="ECO:0000256" key="1">
    <source>
        <dbReference type="ARBA" id="ARBA00004651"/>
    </source>
</evidence>
<evidence type="ECO:0000256" key="11">
    <source>
        <dbReference type="ARBA" id="ARBA00023264"/>
    </source>
</evidence>
<evidence type="ECO:0000256" key="10">
    <source>
        <dbReference type="ARBA" id="ARBA00023209"/>
    </source>
</evidence>
<dbReference type="PANTHER" id="PTHR21248:SF22">
    <property type="entry name" value="PHOSPHOLIPASE D"/>
    <property type="match status" value="1"/>
</dbReference>
<evidence type="ECO:0000256" key="9">
    <source>
        <dbReference type="ARBA" id="ARBA00023136"/>
    </source>
</evidence>
<protein>
    <recommendedName>
        <fullName evidence="12">Cardiolipin synthase</fullName>
        <ecNumber evidence="12">2.7.8.-</ecNumber>
    </recommendedName>
</protein>
<feature type="transmembrane region" description="Helical" evidence="13">
    <location>
        <begin position="31"/>
        <end position="50"/>
    </location>
</feature>